<protein>
    <submittedName>
        <fullName evidence="1">Tail protein</fullName>
    </submittedName>
</protein>
<dbReference type="EMBL" id="BK014888">
    <property type="protein sequence ID" value="DAD80784.1"/>
    <property type="molecule type" value="Genomic_DNA"/>
</dbReference>
<name>A0A8S5MF14_9CAUD</name>
<sequence length="305" mass="34382">MIKSIKVTNKKKDTKEFILDRGIESGFLITKISGLGPVEADVSVSNVVTFDGGVYNSARAKTRNIVIEFALHGNDVEVQRLELYKYFPLKEKVTIEVKTGTRHAATYGYIERVEPEIFEETQHIQISIVCPDSYFTDIQNGVEKLYSFYAISPNFEFPFSNESLTTALLEFGIIRGNFVHDIYYTGEVETGFVMSFSPFGDLNKKIRISNVDTGENMTIDLGVIQKVTGKAFSSSDELSISTIKGYKYVLLSRAGKTYNVLNCLDRSSDWLQLSQGHNKFAYAITDDPNQQVRFEIRTTNLLFGV</sequence>
<evidence type="ECO:0000313" key="1">
    <source>
        <dbReference type="EMBL" id="DAD80784.1"/>
    </source>
</evidence>
<dbReference type="Gene3D" id="2.40.30.200">
    <property type="match status" value="1"/>
</dbReference>
<reference evidence="1" key="1">
    <citation type="journal article" date="2021" name="Proc. Natl. Acad. Sci. U.S.A.">
        <title>A Catalog of Tens of Thousands of Viruses from Human Metagenomes Reveals Hidden Associations with Chronic Diseases.</title>
        <authorList>
            <person name="Tisza M.J."/>
            <person name="Buck C.B."/>
        </authorList>
    </citation>
    <scope>NUCLEOTIDE SEQUENCE</scope>
    <source>
        <strain evidence="1">CtWuM9</strain>
    </source>
</reference>
<organism evidence="1">
    <name type="scientific">Siphoviridae sp. ctWuM9</name>
    <dbReference type="NCBI Taxonomy" id="2826364"/>
    <lineage>
        <taxon>Viruses</taxon>
        <taxon>Duplodnaviria</taxon>
        <taxon>Heunggongvirae</taxon>
        <taxon>Uroviricota</taxon>
        <taxon>Caudoviricetes</taxon>
    </lineage>
</organism>
<proteinExistence type="predicted"/>
<accession>A0A8S5MF14</accession>